<sequence length="127" mass="14584">MPNRLNKDLHRLSDRRSVEILALRSSLRACLLPDLLICSFVYSISLKGFRLSKEDGSSNIIQPRNGVFQVRRRSGKMGLQRQGCVDRWNGDDNLCSCETVDSVWSVKRFNISRVKLQRSNCGIGWRK</sequence>
<accession>A0AAV8T6Q6</accession>
<protein>
    <submittedName>
        <fullName evidence="1">Uncharacterized protein</fullName>
    </submittedName>
</protein>
<gene>
    <name evidence="1" type="ORF">K2173_007884</name>
</gene>
<keyword evidence="2" id="KW-1185">Reference proteome</keyword>
<comment type="caution">
    <text evidence="1">The sequence shown here is derived from an EMBL/GenBank/DDBJ whole genome shotgun (WGS) entry which is preliminary data.</text>
</comment>
<dbReference type="AlphaFoldDB" id="A0AAV8T6Q6"/>
<evidence type="ECO:0000313" key="1">
    <source>
        <dbReference type="EMBL" id="KAJ8762445.1"/>
    </source>
</evidence>
<evidence type="ECO:0000313" key="2">
    <source>
        <dbReference type="Proteomes" id="UP001159364"/>
    </source>
</evidence>
<reference evidence="1 2" key="1">
    <citation type="submission" date="2021-09" db="EMBL/GenBank/DDBJ databases">
        <title>Genomic insights and catalytic innovation underlie evolution of tropane alkaloids biosynthesis.</title>
        <authorList>
            <person name="Wang Y.-J."/>
            <person name="Tian T."/>
            <person name="Huang J.-P."/>
            <person name="Huang S.-X."/>
        </authorList>
    </citation>
    <scope>NUCLEOTIDE SEQUENCE [LARGE SCALE GENOMIC DNA]</scope>
    <source>
        <strain evidence="1">KIB-2018</strain>
        <tissue evidence="1">Leaf</tissue>
    </source>
</reference>
<proteinExistence type="predicted"/>
<organism evidence="1 2">
    <name type="scientific">Erythroxylum novogranatense</name>
    <dbReference type="NCBI Taxonomy" id="1862640"/>
    <lineage>
        <taxon>Eukaryota</taxon>
        <taxon>Viridiplantae</taxon>
        <taxon>Streptophyta</taxon>
        <taxon>Embryophyta</taxon>
        <taxon>Tracheophyta</taxon>
        <taxon>Spermatophyta</taxon>
        <taxon>Magnoliopsida</taxon>
        <taxon>eudicotyledons</taxon>
        <taxon>Gunneridae</taxon>
        <taxon>Pentapetalae</taxon>
        <taxon>rosids</taxon>
        <taxon>fabids</taxon>
        <taxon>Malpighiales</taxon>
        <taxon>Erythroxylaceae</taxon>
        <taxon>Erythroxylum</taxon>
    </lineage>
</organism>
<dbReference type="EMBL" id="JAIWQS010000006">
    <property type="protein sequence ID" value="KAJ8762445.1"/>
    <property type="molecule type" value="Genomic_DNA"/>
</dbReference>
<dbReference type="Proteomes" id="UP001159364">
    <property type="component" value="Linkage Group LG06"/>
</dbReference>
<name>A0AAV8T6Q6_9ROSI</name>